<accession>A0ABN4BTW0</accession>
<evidence type="ECO:0000313" key="1">
    <source>
        <dbReference type="EMBL" id="AHF10808.1"/>
    </source>
</evidence>
<proteinExistence type="predicted"/>
<evidence type="ECO:0000313" key="2">
    <source>
        <dbReference type="Proteomes" id="UP000018934"/>
    </source>
</evidence>
<gene>
    <name evidence="1" type="ORF">DEHRE_12625</name>
</gene>
<keyword evidence="2" id="KW-1185">Reference proteome</keyword>
<reference evidence="1 2" key="1">
    <citation type="journal article" date="2013" name="Stand. Genomic Sci.">
        <title>Complete genome sequence of Dehalobacter restrictus PER-K23(T.).</title>
        <authorList>
            <person name="Kruse T."/>
            <person name="Maillard J."/>
            <person name="Goodwin L."/>
            <person name="Woyke T."/>
            <person name="Teshima H."/>
            <person name="Bruce D."/>
            <person name="Detter C."/>
            <person name="Tapia R."/>
            <person name="Han C."/>
            <person name="Huntemann M."/>
            <person name="Wei C.L."/>
            <person name="Han J."/>
            <person name="Chen A."/>
            <person name="Kyrpides N."/>
            <person name="Szeto E."/>
            <person name="Markowitz V."/>
            <person name="Ivanova N."/>
            <person name="Pagani I."/>
            <person name="Pati A."/>
            <person name="Pitluck S."/>
            <person name="Nolan M."/>
            <person name="Holliger C."/>
            <person name="Smidt H."/>
        </authorList>
    </citation>
    <scope>NUCLEOTIDE SEQUENCE [LARGE SCALE GENOMIC DNA]</scope>
    <source>
        <strain evidence="2">DSM 9455</strain>
    </source>
</reference>
<dbReference type="Proteomes" id="UP000018934">
    <property type="component" value="Chromosome"/>
</dbReference>
<organism evidence="1 2">
    <name type="scientific">Dehalobacter restrictus (strain DSM 9455 / PER-K23)</name>
    <dbReference type="NCBI Taxonomy" id="871738"/>
    <lineage>
        <taxon>Bacteria</taxon>
        <taxon>Bacillati</taxon>
        <taxon>Bacillota</taxon>
        <taxon>Clostridia</taxon>
        <taxon>Eubacteriales</taxon>
        <taxon>Desulfitobacteriaceae</taxon>
        <taxon>Dehalobacter</taxon>
    </lineage>
</organism>
<protein>
    <submittedName>
        <fullName evidence="1">Uncharacterized protein</fullName>
    </submittedName>
</protein>
<sequence length="47" mass="5416">MDSVMHMDFAQLDQTQLNQVKQAESTLNSQYKANNEELVLLAFKKSK</sequence>
<dbReference type="RefSeq" id="WP_019226796.1">
    <property type="nucleotide sequence ID" value="NZ_CP007033.1"/>
</dbReference>
<dbReference type="EMBL" id="CP007033">
    <property type="protein sequence ID" value="AHF10808.1"/>
    <property type="molecule type" value="Genomic_DNA"/>
</dbReference>
<name>A0ABN4BTW0_DEHRP</name>